<evidence type="ECO:0000256" key="2">
    <source>
        <dbReference type="ARBA" id="ARBA00022679"/>
    </source>
</evidence>
<name>A0AAW1XDQ3_RUBAR</name>
<evidence type="ECO:0000313" key="4">
    <source>
        <dbReference type="EMBL" id="KAK9934509.1"/>
    </source>
</evidence>
<keyword evidence="2" id="KW-0808">Transferase</keyword>
<evidence type="ECO:0008006" key="6">
    <source>
        <dbReference type="Google" id="ProtNLM"/>
    </source>
</evidence>
<dbReference type="GO" id="GO:0016746">
    <property type="term" value="F:acyltransferase activity"/>
    <property type="evidence" value="ECO:0007669"/>
    <property type="project" value="UniProtKB-KW"/>
</dbReference>
<organism evidence="4 5">
    <name type="scientific">Rubus argutus</name>
    <name type="common">Southern blackberry</name>
    <dbReference type="NCBI Taxonomy" id="59490"/>
    <lineage>
        <taxon>Eukaryota</taxon>
        <taxon>Viridiplantae</taxon>
        <taxon>Streptophyta</taxon>
        <taxon>Embryophyta</taxon>
        <taxon>Tracheophyta</taxon>
        <taxon>Spermatophyta</taxon>
        <taxon>Magnoliopsida</taxon>
        <taxon>eudicotyledons</taxon>
        <taxon>Gunneridae</taxon>
        <taxon>Pentapetalae</taxon>
        <taxon>rosids</taxon>
        <taxon>fabids</taxon>
        <taxon>Rosales</taxon>
        <taxon>Rosaceae</taxon>
        <taxon>Rosoideae</taxon>
        <taxon>Rosoideae incertae sedis</taxon>
        <taxon>Rubus</taxon>
    </lineage>
</organism>
<dbReference type="AlphaFoldDB" id="A0AAW1XDQ3"/>
<keyword evidence="3" id="KW-0012">Acyltransferase</keyword>
<evidence type="ECO:0000256" key="3">
    <source>
        <dbReference type="ARBA" id="ARBA00023315"/>
    </source>
</evidence>
<dbReference type="Gene3D" id="3.30.559.10">
    <property type="entry name" value="Chloramphenicol acetyltransferase-like domain"/>
    <property type="match status" value="2"/>
</dbReference>
<comment type="caution">
    <text evidence="4">The sequence shown here is derived from an EMBL/GenBank/DDBJ whole genome shotgun (WGS) entry which is preliminary data.</text>
</comment>
<accession>A0AAW1XDQ3</accession>
<evidence type="ECO:0000256" key="1">
    <source>
        <dbReference type="ARBA" id="ARBA00009861"/>
    </source>
</evidence>
<dbReference type="EMBL" id="JBEDUW010000004">
    <property type="protein sequence ID" value="KAK9934509.1"/>
    <property type="molecule type" value="Genomic_DNA"/>
</dbReference>
<dbReference type="PANTHER" id="PTHR31623:SF46">
    <property type="entry name" value="VINORINE SYNTHASE-LIKE"/>
    <property type="match status" value="1"/>
</dbReference>
<dbReference type="Pfam" id="PF02458">
    <property type="entry name" value="Transferase"/>
    <property type="match status" value="1"/>
</dbReference>
<comment type="similarity">
    <text evidence="1">Belongs to the plant acyltransferase family.</text>
</comment>
<evidence type="ECO:0000313" key="5">
    <source>
        <dbReference type="Proteomes" id="UP001457282"/>
    </source>
</evidence>
<sequence length="431" mass="48585">MKVEVEVISKEIIRPSSSTPDHLHHYQLSFLDQLSPPVYNPLVLFYEFNDETMPSVTEISNHLKKSLAEVLTLFYPLAGRIKDNQYVDCNDEGIPYVEAHVKCQVSDVLKNPIPGEFSKFMPFELDDIANKFPLGVQLNVFECGGFAIGHCISHKLADGLSHFMFSKTWAATASGDQAKIECPEFISAKLFPPRDFKAYDAGLGITRNKVAKRFVFNPSMTEALRAKYEDSAGLENQLKRPSRVDALSAFIWSRYVASTKDIGPNEKLYMVLHSVNLRPRFEPPLPQHYFGNLYRAAMTAPFLSSGEECYGLVMRQVREEIDKIDNDYMKSLQQGAEHLNAINESVDSVISGELITFSFSSFCRFPLYDNDFGWGKPTWVSSPPLTFKNLVVFMDTKEAGGIEAYISLEEEVMAKFETDIEFLAYASPSGC</sequence>
<dbReference type="PANTHER" id="PTHR31623">
    <property type="entry name" value="F21J9.9"/>
    <property type="match status" value="1"/>
</dbReference>
<reference evidence="4 5" key="1">
    <citation type="journal article" date="2023" name="G3 (Bethesda)">
        <title>A chromosome-length genome assembly and annotation of blackberry (Rubus argutus, cv. 'Hillquist').</title>
        <authorList>
            <person name="Bruna T."/>
            <person name="Aryal R."/>
            <person name="Dudchenko O."/>
            <person name="Sargent D.J."/>
            <person name="Mead D."/>
            <person name="Buti M."/>
            <person name="Cavallini A."/>
            <person name="Hytonen T."/>
            <person name="Andres J."/>
            <person name="Pham M."/>
            <person name="Weisz D."/>
            <person name="Mascagni F."/>
            <person name="Usai G."/>
            <person name="Natali L."/>
            <person name="Bassil N."/>
            <person name="Fernandez G.E."/>
            <person name="Lomsadze A."/>
            <person name="Armour M."/>
            <person name="Olukolu B."/>
            <person name="Poorten T."/>
            <person name="Britton C."/>
            <person name="Davik J."/>
            <person name="Ashrafi H."/>
            <person name="Aiden E.L."/>
            <person name="Borodovsky M."/>
            <person name="Worthington M."/>
        </authorList>
    </citation>
    <scope>NUCLEOTIDE SEQUENCE [LARGE SCALE GENOMIC DNA]</scope>
    <source>
        <strain evidence="4">PI 553951</strain>
    </source>
</reference>
<dbReference type="Proteomes" id="UP001457282">
    <property type="component" value="Unassembled WGS sequence"/>
</dbReference>
<keyword evidence="5" id="KW-1185">Reference proteome</keyword>
<dbReference type="InterPro" id="IPR023213">
    <property type="entry name" value="CAT-like_dom_sf"/>
</dbReference>
<gene>
    <name evidence="4" type="ORF">M0R45_021650</name>
</gene>
<protein>
    <recommendedName>
        <fullName evidence="6">Vinorine synthase-like</fullName>
    </recommendedName>
</protein>
<proteinExistence type="inferred from homology"/>